<protein>
    <recommendedName>
        <fullName evidence="2">NusG-like N-terminal domain-containing protein</fullName>
    </recommendedName>
</protein>
<evidence type="ECO:0000313" key="4">
    <source>
        <dbReference type="Proteomes" id="UP000474758"/>
    </source>
</evidence>
<keyword evidence="1" id="KW-0804">Transcription</keyword>
<reference evidence="3 4" key="1">
    <citation type="submission" date="2020-02" db="EMBL/GenBank/DDBJ databases">
        <title>Rhodobacter translucens sp. nov., a novel bacterium isolated from activated sludge.</title>
        <authorList>
            <person name="Liu J."/>
        </authorList>
    </citation>
    <scope>NUCLEOTIDE SEQUENCE [LARGE SCALE GENOMIC DNA]</scope>
    <source>
        <strain evidence="3 4">HX-7-19</strain>
    </source>
</reference>
<evidence type="ECO:0000259" key="2">
    <source>
        <dbReference type="Pfam" id="PF02357"/>
    </source>
</evidence>
<dbReference type="RefSeq" id="WP_165050036.1">
    <property type="nucleotide sequence ID" value="NZ_JAALFE010000010.1"/>
</dbReference>
<dbReference type="SUPFAM" id="SSF82679">
    <property type="entry name" value="N-utilization substance G protein NusG, N-terminal domain"/>
    <property type="match status" value="1"/>
</dbReference>
<dbReference type="InterPro" id="IPR006645">
    <property type="entry name" value="NGN-like_dom"/>
</dbReference>
<dbReference type="Pfam" id="PF02357">
    <property type="entry name" value="NusG"/>
    <property type="match status" value="1"/>
</dbReference>
<dbReference type="AlphaFoldDB" id="A0A6M1TZ14"/>
<dbReference type="EMBL" id="JAALFE010000010">
    <property type="protein sequence ID" value="NGQ91462.1"/>
    <property type="molecule type" value="Genomic_DNA"/>
</dbReference>
<dbReference type="Gene3D" id="3.30.70.940">
    <property type="entry name" value="NusG, N-terminal domain"/>
    <property type="match status" value="1"/>
</dbReference>
<name>A0A6M1TZ14_9RHOB</name>
<gene>
    <name evidence="3" type="ORF">G5V65_11195</name>
</gene>
<feature type="domain" description="NusG-like N-terminal" evidence="2">
    <location>
        <begin position="7"/>
        <end position="89"/>
    </location>
</feature>
<dbReference type="InterPro" id="IPR036735">
    <property type="entry name" value="NGN_dom_sf"/>
</dbReference>
<keyword evidence="4" id="KW-1185">Reference proteome</keyword>
<accession>A0A6M1TZ14</accession>
<comment type="caution">
    <text evidence="3">The sequence shown here is derived from an EMBL/GenBank/DDBJ whole genome shotgun (WGS) entry which is preliminary data.</text>
</comment>
<organism evidence="3 4">
    <name type="scientific">Paragemmobacter kunshanensis</name>
    <dbReference type="NCBI Taxonomy" id="2583234"/>
    <lineage>
        <taxon>Bacteria</taxon>
        <taxon>Pseudomonadati</taxon>
        <taxon>Pseudomonadota</taxon>
        <taxon>Alphaproteobacteria</taxon>
        <taxon>Rhodobacterales</taxon>
        <taxon>Paracoccaceae</taxon>
        <taxon>Paragemmobacter</taxon>
    </lineage>
</organism>
<sequence length="170" mass="19138">MTLWAAYTRREFDAQEECEALGITCYAPRRVDVRRSGKKRRAEAVIGPAWPGYVFIEASSEEWHYFKASKHIKTMMGIGEKEAKMVRALIESVEAEFNKRMAQIDAGERLSEYRPGELLEIVLGPFAGQLARFKRIAEGAMFPEVVAETELMGQVVTIKLDPLAARKAVA</sequence>
<evidence type="ECO:0000313" key="3">
    <source>
        <dbReference type="EMBL" id="NGQ91462.1"/>
    </source>
</evidence>
<dbReference type="Proteomes" id="UP000474758">
    <property type="component" value="Unassembled WGS sequence"/>
</dbReference>
<evidence type="ECO:0000256" key="1">
    <source>
        <dbReference type="ARBA" id="ARBA00023163"/>
    </source>
</evidence>
<dbReference type="GO" id="GO:0006354">
    <property type="term" value="P:DNA-templated transcription elongation"/>
    <property type="evidence" value="ECO:0007669"/>
    <property type="project" value="InterPro"/>
</dbReference>
<proteinExistence type="predicted"/>